<dbReference type="PANTHER" id="PTHR33734">
    <property type="entry name" value="LYSM DOMAIN-CONTAINING GPI-ANCHORED PROTEIN 2"/>
    <property type="match status" value="1"/>
</dbReference>
<dbReference type="Proteomes" id="UP000000925">
    <property type="component" value="Chromosome"/>
</dbReference>
<name>D5EK72_CORAD</name>
<dbReference type="Gene3D" id="3.40.80.10">
    <property type="entry name" value="Peptidoglycan recognition protein-like"/>
    <property type="match status" value="1"/>
</dbReference>
<dbReference type="AlphaFoldDB" id="D5EK72"/>
<protein>
    <submittedName>
        <fullName evidence="2">Peptidoglycan-binding lysin domain protein</fullName>
    </submittedName>
</protein>
<dbReference type="CAZy" id="CBM50">
    <property type="family name" value="Carbohydrate-Binding Module Family 50"/>
</dbReference>
<feature type="domain" description="LysM" evidence="1">
    <location>
        <begin position="32"/>
        <end position="75"/>
    </location>
</feature>
<dbReference type="KEGG" id="caa:Caka_1802"/>
<dbReference type="InterPro" id="IPR002502">
    <property type="entry name" value="Amidase_domain"/>
</dbReference>
<dbReference type="PANTHER" id="PTHR33734:SF22">
    <property type="entry name" value="MEMBRANE-BOUND LYTIC MUREIN TRANSGLYCOSYLASE D"/>
    <property type="match status" value="1"/>
</dbReference>
<dbReference type="SUPFAM" id="SSF55846">
    <property type="entry name" value="N-acetylmuramoyl-L-alanine amidase-like"/>
    <property type="match status" value="1"/>
</dbReference>
<organism evidence="2 3">
    <name type="scientific">Coraliomargarita akajimensis (strain DSM 45221 / IAM 15411 / JCM 23193 / KCTC 12865 / 04OKA010-24)</name>
    <dbReference type="NCBI Taxonomy" id="583355"/>
    <lineage>
        <taxon>Bacteria</taxon>
        <taxon>Pseudomonadati</taxon>
        <taxon>Verrucomicrobiota</taxon>
        <taxon>Opitutia</taxon>
        <taxon>Puniceicoccales</taxon>
        <taxon>Coraliomargaritaceae</taxon>
        <taxon>Coraliomargarita</taxon>
    </lineage>
</organism>
<keyword evidence="3" id="KW-1185">Reference proteome</keyword>
<dbReference type="eggNOG" id="COG1388">
    <property type="taxonomic scope" value="Bacteria"/>
</dbReference>
<dbReference type="OrthoDB" id="9811296at2"/>
<evidence type="ECO:0000313" key="2">
    <source>
        <dbReference type="EMBL" id="ADE54821.1"/>
    </source>
</evidence>
<dbReference type="SMART" id="SM00257">
    <property type="entry name" value="LysM"/>
    <property type="match status" value="2"/>
</dbReference>
<dbReference type="Pfam" id="PF01476">
    <property type="entry name" value="LysM"/>
    <property type="match status" value="2"/>
</dbReference>
<dbReference type="RefSeq" id="WP_013043543.1">
    <property type="nucleotide sequence ID" value="NC_014008.1"/>
</dbReference>
<dbReference type="EMBL" id="CP001998">
    <property type="protein sequence ID" value="ADE54821.1"/>
    <property type="molecule type" value="Genomic_DNA"/>
</dbReference>
<evidence type="ECO:0000313" key="3">
    <source>
        <dbReference type="Proteomes" id="UP000000925"/>
    </source>
</evidence>
<dbReference type="SMART" id="SM00644">
    <property type="entry name" value="Ami_2"/>
    <property type="match status" value="1"/>
</dbReference>
<dbReference type="Pfam" id="PF01510">
    <property type="entry name" value="Amidase_2"/>
    <property type="match status" value="1"/>
</dbReference>
<dbReference type="STRING" id="583355.Caka_1802"/>
<proteinExistence type="predicted"/>
<evidence type="ECO:0000259" key="1">
    <source>
        <dbReference type="PROSITE" id="PS51782"/>
    </source>
</evidence>
<dbReference type="GO" id="GO:0008932">
    <property type="term" value="F:lytic endotransglycosylase activity"/>
    <property type="evidence" value="ECO:0007669"/>
    <property type="project" value="TreeGrafter"/>
</dbReference>
<dbReference type="GO" id="GO:0008745">
    <property type="term" value="F:N-acetylmuramoyl-L-alanine amidase activity"/>
    <property type="evidence" value="ECO:0007669"/>
    <property type="project" value="InterPro"/>
</dbReference>
<dbReference type="InterPro" id="IPR036779">
    <property type="entry name" value="LysM_dom_sf"/>
</dbReference>
<gene>
    <name evidence="2" type="ordered locus">Caka_1802</name>
</gene>
<dbReference type="GO" id="GO:0009253">
    <property type="term" value="P:peptidoglycan catabolic process"/>
    <property type="evidence" value="ECO:0007669"/>
    <property type="project" value="InterPro"/>
</dbReference>
<accession>D5EK72</accession>
<reference evidence="2 3" key="1">
    <citation type="journal article" date="2010" name="Stand. Genomic Sci.">
        <title>Complete genome sequence of Coraliomargarita akajimensis type strain (04OKA010-24).</title>
        <authorList>
            <person name="Mavromatis K."/>
            <person name="Abt B."/>
            <person name="Brambilla E."/>
            <person name="Lapidus A."/>
            <person name="Copeland A."/>
            <person name="Deshpande S."/>
            <person name="Nolan M."/>
            <person name="Lucas S."/>
            <person name="Tice H."/>
            <person name="Cheng J.F."/>
            <person name="Han C."/>
            <person name="Detter J.C."/>
            <person name="Woyke T."/>
            <person name="Goodwin L."/>
            <person name="Pitluck S."/>
            <person name="Held B."/>
            <person name="Brettin T."/>
            <person name="Tapia R."/>
            <person name="Ivanova N."/>
            <person name="Mikhailova N."/>
            <person name="Pati A."/>
            <person name="Liolios K."/>
            <person name="Chen A."/>
            <person name="Palaniappan K."/>
            <person name="Land M."/>
            <person name="Hauser L."/>
            <person name="Chang Y.J."/>
            <person name="Jeffries C.D."/>
            <person name="Rohde M."/>
            <person name="Goker M."/>
            <person name="Bristow J."/>
            <person name="Eisen J.A."/>
            <person name="Markowitz V."/>
            <person name="Hugenholtz P."/>
            <person name="Klenk H.P."/>
            <person name="Kyrpides N.C."/>
        </authorList>
    </citation>
    <scope>NUCLEOTIDE SEQUENCE [LARGE SCALE GENOMIC DNA]</scope>
    <source>
        <strain evidence="3">DSM 45221 / IAM 15411 / JCM 23193 / KCTC 12865</strain>
    </source>
</reference>
<feature type="domain" description="LysM" evidence="1">
    <location>
        <begin position="88"/>
        <end position="131"/>
    </location>
</feature>
<dbReference type="HOGENOM" id="CLU_079844_0_0_0"/>
<dbReference type="CDD" id="cd00118">
    <property type="entry name" value="LysM"/>
    <property type="match status" value="2"/>
</dbReference>
<dbReference type="InterPro" id="IPR036505">
    <property type="entry name" value="Amidase/PGRP_sf"/>
</dbReference>
<dbReference type="InterPro" id="IPR018392">
    <property type="entry name" value="LysM"/>
</dbReference>
<dbReference type="SUPFAM" id="SSF54106">
    <property type="entry name" value="LysM domain"/>
    <property type="match status" value="2"/>
</dbReference>
<dbReference type="CDD" id="cd06583">
    <property type="entry name" value="PGRP"/>
    <property type="match status" value="1"/>
</dbReference>
<sequence>MPYTRRQFSQISLFAALSAGNLGNSLWANGSTVHIVRKGETLSHISLRYNVKINAIKQANNLRSDTVRIDQKLIIPTTASPRPTSSNAIHLVQKGDTLGHIALRYGVSVSAIKQANNLRNDVVRVGQRLSIPGAATSYTSSTDRLAHVRTTTSKINVRVSNWQRIVVHHSAIKYGNAKKYDATHRQRGMKNGLAYHFLIGNGIDSGDGEIEIGPRWKKQLLGGHVKSYRTNLTAIGICLVGNFEETHPSKKQLDSFTQLVDWLMGDVLRKQVHFAGHRELKGEQTICPGRNFPLKAMHARFGS</sequence>
<dbReference type="PROSITE" id="PS51782">
    <property type="entry name" value="LYSM"/>
    <property type="match status" value="2"/>
</dbReference>
<dbReference type="SMART" id="SM00701">
    <property type="entry name" value="PGRP"/>
    <property type="match status" value="1"/>
</dbReference>
<dbReference type="InterPro" id="IPR006619">
    <property type="entry name" value="PGRP_domain_met/bac"/>
</dbReference>
<dbReference type="Gene3D" id="3.10.350.10">
    <property type="entry name" value="LysM domain"/>
    <property type="match status" value="2"/>
</dbReference>
<dbReference type="GO" id="GO:0008270">
    <property type="term" value="F:zinc ion binding"/>
    <property type="evidence" value="ECO:0007669"/>
    <property type="project" value="InterPro"/>
</dbReference>